<comment type="subcellular location">
    <subcellularLocation>
        <location evidence="1 9">Golgi apparatus</location>
        <location evidence="1 9">Golgi stack membrane</location>
        <topology evidence="1 9">Single-pass type II membrane protein</topology>
    </subcellularLocation>
</comment>
<evidence type="ECO:0000256" key="9">
    <source>
        <dbReference type="RuleBase" id="RU364016"/>
    </source>
</evidence>
<dbReference type="PANTHER" id="PTHR12369">
    <property type="entry name" value="CHONDROITIN SYNTHASE"/>
    <property type="match status" value="1"/>
</dbReference>
<dbReference type="RefSeq" id="XP_066935117.1">
    <property type="nucleotide sequence ID" value="XM_067079016.1"/>
</dbReference>
<dbReference type="PANTHER" id="PTHR12369:SF5">
    <property type="entry name" value="HEXOSYLTRANSFERASE"/>
    <property type="match status" value="1"/>
</dbReference>
<evidence type="ECO:0000256" key="8">
    <source>
        <dbReference type="ARBA" id="ARBA00023136"/>
    </source>
</evidence>
<evidence type="ECO:0000256" key="1">
    <source>
        <dbReference type="ARBA" id="ARBA00004447"/>
    </source>
</evidence>
<dbReference type="GeneID" id="136822734"/>
<dbReference type="InterPro" id="IPR029044">
    <property type="entry name" value="Nucleotide-diphossugar_trans"/>
</dbReference>
<name>A0A7M5VA00_9CNID</name>
<keyword evidence="3 9" id="KW-0808">Transferase</keyword>
<sequence length="656" mass="75861">MLLRKASREKMKKLLILVFIAGFFYLFLKISNITQKQSQKSPPAFQSSYIILRQGSSLPLFGAIQSQRRLIGVSEILYNPEIELEARDYIPVKVPTISAPEQETNSLNLYSWTEICNKNIDSLIYHPLFPHLPEYKKSTVKLDLNIGKNTGVYLFGKLKPGMAGVYRFHALSTKIAFQVWLSSDENPSNSKLILHENLVRSKDLELFNSPYHISIVLKTGTSPGKFSLKWLTPGKKEYTLIPSNNLESYPPDSPMVREENLQKMMILDKKIPLRDMYDSDQNKRRALMFKLPFIPEEDIEGLFPKCNYDPSYLIKKKITKQYAGQWETHFTSVYPPDETDMVIYHPGMKDPHIIYGNPLLKRDVADFIVEKVVNAIKEKHKDKYQLKEILSVEQNEDDVKGDRYLVELELLNDQDEKTYRFAEYLYHPKGSNQLCYPENFKWNKTAEVNLIITSAGQSRWLIHFINTVNQIYKETNDENIAITIVDFDNKDTGVMKALKESPLKKYTYIRRKGKFHKTLALNDAAASITNPDAIVMQVDLHLVIPADFIDNVRKHTIQGRMACSPLLNRLQCGATPQHPTGYWEDEGYGIFGIYKSDWNYVGGMNAKGFQDKWGGEDWELLDSVLSHGFECERLKIKNFHHVFHSKKNMWNNLLFT</sequence>
<dbReference type="InterPro" id="IPR008428">
    <property type="entry name" value="Chond_GalNAc"/>
</dbReference>
<dbReference type="Proteomes" id="UP000594262">
    <property type="component" value="Unplaced"/>
</dbReference>
<dbReference type="InterPro" id="IPR051227">
    <property type="entry name" value="CS_glycosyltransferase"/>
</dbReference>
<proteinExistence type="inferred from homology"/>
<dbReference type="OrthoDB" id="5971499at2759"/>
<keyword evidence="8" id="KW-0472">Membrane</keyword>
<dbReference type="Gene3D" id="3.90.550.10">
    <property type="entry name" value="Spore Coat Polysaccharide Biosynthesis Protein SpsA, Chain A"/>
    <property type="match status" value="1"/>
</dbReference>
<evidence type="ECO:0000313" key="10">
    <source>
        <dbReference type="EnsemblMetazoa" id="CLYHEMP010148.1"/>
    </source>
</evidence>
<organism evidence="10 11">
    <name type="scientific">Clytia hemisphaerica</name>
    <dbReference type="NCBI Taxonomy" id="252671"/>
    <lineage>
        <taxon>Eukaryota</taxon>
        <taxon>Metazoa</taxon>
        <taxon>Cnidaria</taxon>
        <taxon>Hydrozoa</taxon>
        <taxon>Hydroidolina</taxon>
        <taxon>Leptothecata</taxon>
        <taxon>Obeliida</taxon>
        <taxon>Clytiidae</taxon>
        <taxon>Clytia</taxon>
    </lineage>
</organism>
<reference evidence="10" key="1">
    <citation type="submission" date="2021-01" db="UniProtKB">
        <authorList>
            <consortium name="EnsemblMetazoa"/>
        </authorList>
    </citation>
    <scope>IDENTIFICATION</scope>
</reference>
<dbReference type="GO" id="GO:0008376">
    <property type="term" value="F:acetylgalactosaminyltransferase activity"/>
    <property type="evidence" value="ECO:0007669"/>
    <property type="project" value="InterPro"/>
</dbReference>
<evidence type="ECO:0000256" key="4">
    <source>
        <dbReference type="ARBA" id="ARBA00022692"/>
    </source>
</evidence>
<evidence type="ECO:0000256" key="5">
    <source>
        <dbReference type="ARBA" id="ARBA00022968"/>
    </source>
</evidence>
<keyword evidence="5 9" id="KW-0735">Signal-anchor</keyword>
<keyword evidence="7 9" id="KW-0333">Golgi apparatus</keyword>
<evidence type="ECO:0000313" key="11">
    <source>
        <dbReference type="Proteomes" id="UP000594262"/>
    </source>
</evidence>
<evidence type="ECO:0000256" key="6">
    <source>
        <dbReference type="ARBA" id="ARBA00022989"/>
    </source>
</evidence>
<keyword evidence="11" id="KW-1185">Reference proteome</keyword>
<evidence type="ECO:0000256" key="2">
    <source>
        <dbReference type="ARBA" id="ARBA00009239"/>
    </source>
</evidence>
<comment type="similarity">
    <text evidence="2 9">Belongs to the chondroitin N-acetylgalactosaminyltransferase family.</text>
</comment>
<accession>A0A7M5VA00</accession>
<keyword evidence="4" id="KW-0812">Transmembrane</keyword>
<dbReference type="AlphaFoldDB" id="A0A7M5VA00"/>
<dbReference type="EC" id="2.4.1.-" evidence="9"/>
<evidence type="ECO:0000256" key="7">
    <source>
        <dbReference type="ARBA" id="ARBA00023034"/>
    </source>
</evidence>
<dbReference type="GO" id="GO:0032580">
    <property type="term" value="C:Golgi cisterna membrane"/>
    <property type="evidence" value="ECO:0007669"/>
    <property type="project" value="UniProtKB-SubCell"/>
</dbReference>
<evidence type="ECO:0000256" key="3">
    <source>
        <dbReference type="ARBA" id="ARBA00022679"/>
    </source>
</evidence>
<keyword evidence="6" id="KW-1133">Transmembrane helix</keyword>
<dbReference type="SUPFAM" id="SSF53448">
    <property type="entry name" value="Nucleotide-diphospho-sugar transferases"/>
    <property type="match status" value="1"/>
</dbReference>
<dbReference type="EnsemblMetazoa" id="CLYHEMT010148.1">
    <property type="protein sequence ID" value="CLYHEMP010148.1"/>
    <property type="gene ID" value="CLYHEMG010148"/>
</dbReference>
<dbReference type="Pfam" id="PF05679">
    <property type="entry name" value="CHGN"/>
    <property type="match status" value="1"/>
</dbReference>
<protein>
    <recommendedName>
        <fullName evidence="9">Hexosyltransferase</fullName>
        <ecNumber evidence="9">2.4.1.-</ecNumber>
    </recommendedName>
</protein>